<sequence length="62" mass="6781">MRLPSVQQSSENAIRLLYNPVMLIPPHFLDTSDRQLLAGISHTVLVVTGCPNKLIGHDQGST</sequence>
<name>A0ABQ2H399_9PSED</name>
<proteinExistence type="predicted"/>
<protein>
    <submittedName>
        <fullName evidence="1">Uncharacterized protein</fullName>
    </submittedName>
</protein>
<gene>
    <name evidence="1" type="ORF">GCM10009425_47500</name>
</gene>
<evidence type="ECO:0000313" key="2">
    <source>
        <dbReference type="Proteomes" id="UP000616499"/>
    </source>
</evidence>
<reference evidence="2" key="1">
    <citation type="journal article" date="2019" name="Int. J. Syst. Evol. Microbiol.">
        <title>The Global Catalogue of Microorganisms (GCM) 10K type strain sequencing project: providing services to taxonomists for standard genome sequencing and annotation.</title>
        <authorList>
            <consortium name="The Broad Institute Genomics Platform"/>
            <consortium name="The Broad Institute Genome Sequencing Center for Infectious Disease"/>
            <person name="Wu L."/>
            <person name="Ma J."/>
        </authorList>
    </citation>
    <scope>NUCLEOTIDE SEQUENCE [LARGE SCALE GENOMIC DNA]</scope>
    <source>
        <strain evidence="2">JCM 13501</strain>
    </source>
</reference>
<evidence type="ECO:0000313" key="1">
    <source>
        <dbReference type="EMBL" id="GGM31319.1"/>
    </source>
</evidence>
<dbReference type="Proteomes" id="UP000616499">
    <property type="component" value="Unassembled WGS sequence"/>
</dbReference>
<keyword evidence="2" id="KW-1185">Reference proteome</keyword>
<comment type="caution">
    <text evidence="1">The sequence shown here is derived from an EMBL/GenBank/DDBJ whole genome shotgun (WGS) entry which is preliminary data.</text>
</comment>
<dbReference type="EMBL" id="BMNW01000024">
    <property type="protein sequence ID" value="GGM31319.1"/>
    <property type="molecule type" value="Genomic_DNA"/>
</dbReference>
<organism evidence="1 2">
    <name type="scientific">Pseudomonas asuensis</name>
    <dbReference type="NCBI Taxonomy" id="1825787"/>
    <lineage>
        <taxon>Bacteria</taxon>
        <taxon>Pseudomonadati</taxon>
        <taxon>Pseudomonadota</taxon>
        <taxon>Gammaproteobacteria</taxon>
        <taxon>Pseudomonadales</taxon>
        <taxon>Pseudomonadaceae</taxon>
        <taxon>Pseudomonas</taxon>
    </lineage>
</organism>
<accession>A0ABQ2H399</accession>